<comment type="subunit">
    <text evidence="10">Forms a cyclic heterotetrameric complex composed of two molecules of XerC and two molecules of XerD.</text>
</comment>
<evidence type="ECO:0000256" key="11">
    <source>
        <dbReference type="NCBIfam" id="TIGR02224"/>
    </source>
</evidence>
<dbReference type="InterPro" id="IPR050090">
    <property type="entry name" value="Tyrosine_recombinase_XerCD"/>
</dbReference>
<comment type="function">
    <text evidence="10">Site-specific tyrosine recombinase, which acts by catalyzing the cutting and rejoining of the recombining DNA molecules. The XerC-XerD complex is essential to convert dimers of the bacterial chromosome into monomers to permit their segregation at cell division. It also contributes to the segregational stability of plasmids.</text>
</comment>
<dbReference type="Proteomes" id="UP000244161">
    <property type="component" value="Unassembled WGS sequence"/>
</dbReference>
<dbReference type="PANTHER" id="PTHR30349:SF77">
    <property type="entry name" value="TYROSINE RECOMBINASE XERC"/>
    <property type="match status" value="1"/>
</dbReference>
<dbReference type="InterPro" id="IPR013762">
    <property type="entry name" value="Integrase-like_cat_sf"/>
</dbReference>
<comment type="subcellular location">
    <subcellularLocation>
        <location evidence="1 10">Cytoplasm</location>
    </subcellularLocation>
</comment>
<evidence type="ECO:0000256" key="1">
    <source>
        <dbReference type="ARBA" id="ARBA00004496"/>
    </source>
</evidence>
<dbReference type="InterPro" id="IPR010998">
    <property type="entry name" value="Integrase_recombinase_N"/>
</dbReference>
<keyword evidence="15" id="KW-1185">Reference proteome</keyword>
<dbReference type="GO" id="GO:0003677">
    <property type="term" value="F:DNA binding"/>
    <property type="evidence" value="ECO:0007669"/>
    <property type="project" value="UniProtKB-UniRule"/>
</dbReference>
<evidence type="ECO:0000256" key="2">
    <source>
        <dbReference type="ARBA" id="ARBA00006657"/>
    </source>
</evidence>
<dbReference type="NCBIfam" id="NF001399">
    <property type="entry name" value="PRK00283.1"/>
    <property type="match status" value="1"/>
</dbReference>
<keyword evidence="8 10" id="KW-0233">DNA recombination</keyword>
<evidence type="ECO:0000256" key="7">
    <source>
        <dbReference type="ARBA" id="ARBA00023125"/>
    </source>
</evidence>
<evidence type="ECO:0000259" key="13">
    <source>
        <dbReference type="PROSITE" id="PS51900"/>
    </source>
</evidence>
<reference evidence="14 15" key="1">
    <citation type="submission" date="2018-04" db="EMBL/GenBank/DDBJ databases">
        <title>Genomic Encyclopedia of Archaeal and Bacterial Type Strains, Phase II (KMG-II): from individual species to whole genera.</title>
        <authorList>
            <person name="Goeker M."/>
        </authorList>
    </citation>
    <scope>NUCLEOTIDE SEQUENCE [LARGE SCALE GENOMIC DNA]</scope>
    <source>
        <strain evidence="14 15">DSM 18806</strain>
    </source>
</reference>
<dbReference type="InterPro" id="IPR044068">
    <property type="entry name" value="CB"/>
</dbReference>
<dbReference type="InterPro" id="IPR004107">
    <property type="entry name" value="Integrase_SAM-like_N"/>
</dbReference>
<evidence type="ECO:0000256" key="6">
    <source>
        <dbReference type="ARBA" id="ARBA00022908"/>
    </source>
</evidence>
<dbReference type="InterPro" id="IPR011931">
    <property type="entry name" value="Recomb_XerC"/>
</dbReference>
<feature type="active site" evidence="10">
    <location>
        <position position="172"/>
    </location>
</feature>
<feature type="active site" evidence="10">
    <location>
        <position position="245"/>
    </location>
</feature>
<dbReference type="HAMAP" id="MF_01808">
    <property type="entry name" value="Recomb_XerC_XerD"/>
    <property type="match status" value="1"/>
</dbReference>
<feature type="domain" description="Core-binding (CB)" evidence="13">
    <location>
        <begin position="1"/>
        <end position="87"/>
    </location>
</feature>
<dbReference type="GO" id="GO:0051301">
    <property type="term" value="P:cell division"/>
    <property type="evidence" value="ECO:0007669"/>
    <property type="project" value="UniProtKB-UniRule"/>
</dbReference>
<dbReference type="PROSITE" id="PS51900">
    <property type="entry name" value="CB"/>
    <property type="match status" value="1"/>
</dbReference>
<dbReference type="AlphaFoldDB" id="A0A2T5IKV1"/>
<evidence type="ECO:0000256" key="8">
    <source>
        <dbReference type="ARBA" id="ARBA00023172"/>
    </source>
</evidence>
<keyword evidence="4 10" id="KW-0132">Cell division</keyword>
<dbReference type="SUPFAM" id="SSF56349">
    <property type="entry name" value="DNA breaking-rejoining enzymes"/>
    <property type="match status" value="1"/>
</dbReference>
<feature type="active site" evidence="10">
    <location>
        <position position="248"/>
    </location>
</feature>
<accession>A0A2T5IKV1</accession>
<dbReference type="InterPro" id="IPR023009">
    <property type="entry name" value="Tyrosine_recombinase_XerC/XerD"/>
</dbReference>
<dbReference type="NCBIfam" id="TIGR02224">
    <property type="entry name" value="recomb_XerC"/>
    <property type="match status" value="1"/>
</dbReference>
<evidence type="ECO:0000256" key="9">
    <source>
        <dbReference type="ARBA" id="ARBA00023306"/>
    </source>
</evidence>
<feature type="active site" evidence="10">
    <location>
        <position position="148"/>
    </location>
</feature>
<dbReference type="GO" id="GO:0006313">
    <property type="term" value="P:DNA transposition"/>
    <property type="evidence" value="ECO:0007669"/>
    <property type="project" value="UniProtKB-UniRule"/>
</dbReference>
<evidence type="ECO:0000313" key="14">
    <source>
        <dbReference type="EMBL" id="PTQ84452.1"/>
    </source>
</evidence>
<feature type="domain" description="Tyr recombinase" evidence="12">
    <location>
        <begin position="108"/>
        <end position="293"/>
    </location>
</feature>
<protein>
    <recommendedName>
        <fullName evidence="10 11">Tyrosine recombinase XerC</fullName>
    </recommendedName>
</protein>
<dbReference type="CDD" id="cd00798">
    <property type="entry name" value="INT_XerDC_C"/>
    <property type="match status" value="1"/>
</dbReference>
<dbReference type="PROSITE" id="PS51898">
    <property type="entry name" value="TYR_RECOMBINASE"/>
    <property type="match status" value="1"/>
</dbReference>
<keyword evidence="3 10" id="KW-0963">Cytoplasm</keyword>
<dbReference type="InterPro" id="IPR002104">
    <property type="entry name" value="Integrase_catalytic"/>
</dbReference>
<gene>
    <name evidence="10" type="primary">xerC</name>
    <name evidence="14" type="ORF">C8U37_10819</name>
</gene>
<dbReference type="NCBIfam" id="NF040815">
    <property type="entry name" value="recomb_XerA_Arch"/>
    <property type="match status" value="1"/>
</dbReference>
<evidence type="ECO:0000259" key="12">
    <source>
        <dbReference type="PROSITE" id="PS51898"/>
    </source>
</evidence>
<dbReference type="GO" id="GO:0007059">
    <property type="term" value="P:chromosome segregation"/>
    <property type="evidence" value="ECO:0007669"/>
    <property type="project" value="UniProtKB-UniRule"/>
</dbReference>
<evidence type="ECO:0000256" key="3">
    <source>
        <dbReference type="ARBA" id="ARBA00022490"/>
    </source>
</evidence>
<evidence type="ECO:0000256" key="4">
    <source>
        <dbReference type="ARBA" id="ARBA00022618"/>
    </source>
</evidence>
<dbReference type="RefSeq" id="WP_108032480.1">
    <property type="nucleotide sequence ID" value="NZ_QAOM01000008.1"/>
</dbReference>
<dbReference type="InterPro" id="IPR011010">
    <property type="entry name" value="DNA_brk_join_enz"/>
</dbReference>
<feature type="active site" evidence="10">
    <location>
        <position position="271"/>
    </location>
</feature>
<keyword evidence="9 10" id="KW-0131">Cell cycle</keyword>
<dbReference type="EMBL" id="QAOM01000008">
    <property type="protein sequence ID" value="PTQ84452.1"/>
    <property type="molecule type" value="Genomic_DNA"/>
</dbReference>
<comment type="similarity">
    <text evidence="2 10">Belongs to the 'phage' integrase family. XerC subfamily.</text>
</comment>
<evidence type="ECO:0000256" key="5">
    <source>
        <dbReference type="ARBA" id="ARBA00022829"/>
    </source>
</evidence>
<name>A0A2T5IKV1_9LACT</name>
<keyword evidence="5 10" id="KW-0159">Chromosome partition</keyword>
<organism evidence="14 15">
    <name type="scientific">Trichococcus patagoniensis</name>
    <dbReference type="NCBI Taxonomy" id="382641"/>
    <lineage>
        <taxon>Bacteria</taxon>
        <taxon>Bacillati</taxon>
        <taxon>Bacillota</taxon>
        <taxon>Bacilli</taxon>
        <taxon>Lactobacillales</taxon>
        <taxon>Carnobacteriaceae</taxon>
        <taxon>Trichococcus</taxon>
    </lineage>
</organism>
<keyword evidence="6 10" id="KW-0229">DNA integration</keyword>
<keyword evidence="7 10" id="KW-0238">DNA-binding</keyword>
<evidence type="ECO:0000256" key="10">
    <source>
        <dbReference type="HAMAP-Rule" id="MF_01808"/>
    </source>
</evidence>
<evidence type="ECO:0000313" key="15">
    <source>
        <dbReference type="Proteomes" id="UP000244161"/>
    </source>
</evidence>
<comment type="caution">
    <text evidence="14">The sequence shown here is derived from an EMBL/GenBank/DDBJ whole genome shotgun (WGS) entry which is preliminary data.</text>
</comment>
<dbReference type="PANTHER" id="PTHR30349">
    <property type="entry name" value="PHAGE INTEGRASE-RELATED"/>
    <property type="match status" value="1"/>
</dbReference>
<dbReference type="Pfam" id="PF02899">
    <property type="entry name" value="Phage_int_SAM_1"/>
    <property type="match status" value="1"/>
</dbReference>
<dbReference type="GO" id="GO:0005737">
    <property type="term" value="C:cytoplasm"/>
    <property type="evidence" value="ECO:0007669"/>
    <property type="project" value="UniProtKB-SubCell"/>
</dbReference>
<sequence length="308" mass="35862">MSNQELIDRFINYLAIERRYSDETVKAYLFDLKKFESFLEESGTSDLMAVQLYDVRLYLSFLDEQKLSRNTISRTLSSLRGFYHFLIRNDLLDENPLSYISFKKKQLRLPQYLYEEELEKLLRAAEGTEILDYRNRALVELLYATGIRVSECKNIKLQDISFDLGVILIFGKGNKERYVPFGHYAAAAIQEYLEMTRSELMSKHQRSHDHLFVNRLGDPLTAGGIEYILKQIMKKTGLTGTLHPHMLRHTFATDMLNNGADMRTVQELLGHASLSSTQIYTHVTKDALQRNYNQFHPRAKRDSKKQGE</sequence>
<dbReference type="GO" id="GO:0009037">
    <property type="term" value="F:tyrosine-based site-specific recombinase activity"/>
    <property type="evidence" value="ECO:0007669"/>
    <property type="project" value="UniProtKB-UniRule"/>
</dbReference>
<dbReference type="Gene3D" id="1.10.443.10">
    <property type="entry name" value="Intergrase catalytic core"/>
    <property type="match status" value="1"/>
</dbReference>
<proteinExistence type="inferred from homology"/>
<dbReference type="Pfam" id="PF00589">
    <property type="entry name" value="Phage_integrase"/>
    <property type="match status" value="1"/>
</dbReference>
<feature type="active site" description="O-(3'-phospho-DNA)-tyrosine intermediate" evidence="10">
    <location>
        <position position="280"/>
    </location>
</feature>
<dbReference type="OrthoDB" id="9801717at2"/>
<dbReference type="Gene3D" id="1.10.150.130">
    <property type="match status" value="1"/>
</dbReference>